<organism evidence="2 3">
    <name type="scientific">Funneliformis mosseae</name>
    <name type="common">Endomycorrhizal fungus</name>
    <name type="synonym">Glomus mosseae</name>
    <dbReference type="NCBI Taxonomy" id="27381"/>
    <lineage>
        <taxon>Eukaryota</taxon>
        <taxon>Fungi</taxon>
        <taxon>Fungi incertae sedis</taxon>
        <taxon>Mucoromycota</taxon>
        <taxon>Glomeromycotina</taxon>
        <taxon>Glomeromycetes</taxon>
        <taxon>Glomerales</taxon>
        <taxon>Glomeraceae</taxon>
        <taxon>Funneliformis</taxon>
    </lineage>
</organism>
<sequence length="241" mass="28167">SDIDYVENLYLFHFVKRNLYQSSFSSPVEEKIIQGGYAGLEHGYWIYQLNMRIPIFFGLDFQAIYPQEDGLPFPDNIFDFVHQDNMISILQRTQWEFVLSELIRVTKPGGYIEISETIPTFNGFGPIMQKFFNILYSSLLKQDVDVKVVYDLESMLESQPNITKVHRDEREIIMGPNSGKIGIACQEIFESFCNTKMTIEILSSETGISKEEYKRMMGDITNELKETRPEFINFRLWAQKM</sequence>
<dbReference type="AlphaFoldDB" id="A0A9N9CJQ1"/>
<keyword evidence="3" id="KW-1185">Reference proteome</keyword>
<dbReference type="CDD" id="cd02440">
    <property type="entry name" value="AdoMet_MTases"/>
    <property type="match status" value="1"/>
</dbReference>
<evidence type="ECO:0000259" key="1">
    <source>
        <dbReference type="Pfam" id="PF08241"/>
    </source>
</evidence>
<feature type="non-terminal residue" evidence="2">
    <location>
        <position position="1"/>
    </location>
</feature>
<dbReference type="Proteomes" id="UP000789375">
    <property type="component" value="Unassembled WGS sequence"/>
</dbReference>
<comment type="caution">
    <text evidence="2">The sequence shown here is derived from an EMBL/GenBank/DDBJ whole genome shotgun (WGS) entry which is preliminary data.</text>
</comment>
<feature type="domain" description="Methyltransferase type 11" evidence="1">
    <location>
        <begin position="71"/>
        <end position="112"/>
    </location>
</feature>
<dbReference type="GO" id="GO:0008757">
    <property type="term" value="F:S-adenosylmethionine-dependent methyltransferase activity"/>
    <property type="evidence" value="ECO:0007669"/>
    <property type="project" value="InterPro"/>
</dbReference>
<protein>
    <submittedName>
        <fullName evidence="2">3983_t:CDS:1</fullName>
    </submittedName>
</protein>
<evidence type="ECO:0000313" key="3">
    <source>
        <dbReference type="Proteomes" id="UP000789375"/>
    </source>
</evidence>
<accession>A0A9N9CJQ1</accession>
<gene>
    <name evidence="2" type="ORF">FMOSSE_LOCUS9114</name>
</gene>
<name>A0A9N9CJQ1_FUNMO</name>
<proteinExistence type="predicted"/>
<dbReference type="InterPro" id="IPR013216">
    <property type="entry name" value="Methyltransf_11"/>
</dbReference>
<dbReference type="Pfam" id="PF08241">
    <property type="entry name" value="Methyltransf_11"/>
    <property type="match status" value="1"/>
</dbReference>
<evidence type="ECO:0000313" key="2">
    <source>
        <dbReference type="EMBL" id="CAG8604264.1"/>
    </source>
</evidence>
<dbReference type="EMBL" id="CAJVPP010002560">
    <property type="protein sequence ID" value="CAG8604264.1"/>
    <property type="molecule type" value="Genomic_DNA"/>
</dbReference>
<dbReference type="Gene3D" id="3.40.50.150">
    <property type="entry name" value="Vaccinia Virus protein VP39"/>
    <property type="match status" value="1"/>
</dbReference>
<dbReference type="InterPro" id="IPR029063">
    <property type="entry name" value="SAM-dependent_MTases_sf"/>
</dbReference>
<dbReference type="SUPFAM" id="SSF53335">
    <property type="entry name" value="S-adenosyl-L-methionine-dependent methyltransferases"/>
    <property type="match status" value="1"/>
</dbReference>
<reference evidence="2" key="1">
    <citation type="submission" date="2021-06" db="EMBL/GenBank/DDBJ databases">
        <authorList>
            <person name="Kallberg Y."/>
            <person name="Tangrot J."/>
            <person name="Rosling A."/>
        </authorList>
    </citation>
    <scope>NUCLEOTIDE SEQUENCE</scope>
    <source>
        <strain evidence="2">87-6 pot B 2015</strain>
    </source>
</reference>